<reference evidence="1" key="1">
    <citation type="submission" date="2022-08" db="UniProtKB">
        <authorList>
            <consortium name="EnsemblMetazoa"/>
        </authorList>
    </citation>
    <scope>IDENTIFICATION</scope>
    <source>
        <strain evidence="1">05x7-T-G4-1.051#20</strain>
    </source>
</reference>
<dbReference type="AlphaFoldDB" id="A0A8W8K3L6"/>
<name>A0A8W8K3L6_MAGGI</name>
<sequence>MKNDLPILAAPSPGGIETSNSVTVSFTAFLKLQSRPFASTPENFDQLRNNSYGNGYKLITGSLPTLNLPKKSIETPCAPARPDPTSRPTPIVPERVVYYSLAEVRKDFEKNHNGDWVKVRDDALVLGKYNQSAGTMEKLVTITDDLEVTVRFGEVVVQGFENSVEKMRVNKFLEAVDKITKCAGIKDSPDVTIKSSQGYRFFSTHVINGKPSNKRKCFSQYASS</sequence>
<evidence type="ECO:0000313" key="2">
    <source>
        <dbReference type="Proteomes" id="UP000005408"/>
    </source>
</evidence>
<dbReference type="EnsemblMetazoa" id="G21798.1">
    <property type="protein sequence ID" value="G21798.1:cds"/>
    <property type="gene ID" value="G21798"/>
</dbReference>
<proteinExistence type="predicted"/>
<evidence type="ECO:0000313" key="1">
    <source>
        <dbReference type="EnsemblMetazoa" id="G21798.1:cds"/>
    </source>
</evidence>
<accession>A0A8W8K3L6</accession>
<protein>
    <submittedName>
        <fullName evidence="1">Uncharacterized protein</fullName>
    </submittedName>
</protein>
<organism evidence="1 2">
    <name type="scientific">Magallana gigas</name>
    <name type="common">Pacific oyster</name>
    <name type="synonym">Crassostrea gigas</name>
    <dbReference type="NCBI Taxonomy" id="29159"/>
    <lineage>
        <taxon>Eukaryota</taxon>
        <taxon>Metazoa</taxon>
        <taxon>Spiralia</taxon>
        <taxon>Lophotrochozoa</taxon>
        <taxon>Mollusca</taxon>
        <taxon>Bivalvia</taxon>
        <taxon>Autobranchia</taxon>
        <taxon>Pteriomorphia</taxon>
        <taxon>Ostreida</taxon>
        <taxon>Ostreoidea</taxon>
        <taxon>Ostreidae</taxon>
        <taxon>Magallana</taxon>
    </lineage>
</organism>
<dbReference type="Proteomes" id="UP000005408">
    <property type="component" value="Unassembled WGS sequence"/>
</dbReference>
<keyword evidence="2" id="KW-1185">Reference proteome</keyword>